<protein>
    <submittedName>
        <fullName evidence="3">CpaD family pilus assembly protein</fullName>
    </submittedName>
</protein>
<reference evidence="3 4" key="1">
    <citation type="submission" date="2020-11" db="EMBL/GenBank/DDBJ databases">
        <title>The genome sequence of Erythrobacter sp. 6D36.</title>
        <authorList>
            <person name="Liu Y."/>
        </authorList>
    </citation>
    <scope>NUCLEOTIDE SEQUENCE [LARGE SCALE GENOMIC DNA]</scope>
    <source>
        <strain evidence="3 4">6D36</strain>
    </source>
</reference>
<feature type="compositionally biased region" description="Polar residues" evidence="1">
    <location>
        <begin position="201"/>
        <end position="215"/>
    </location>
</feature>
<evidence type="ECO:0000256" key="1">
    <source>
        <dbReference type="SAM" id="MobiDB-lite"/>
    </source>
</evidence>
<sequence>MRNDLTRKTAVALALSLSLGLGACGGMPENRSLYSTKQPVVERTNYTFDVATSGDSLPVSEQRRLDGWFETMDLRYGDRIAIDDPTNSPGVKATVASLAGRYGIIVADGAPPTEGYVNPGQVRVVISRTTASVPGCPDWSAKSDINYNNGTYPNYGCAVNSNMAAMVANPEDLVRGQQGSGETVILSSNKAIDSYREKPATGSQGLSKVSSTEGN</sequence>
<name>A0A7S8F5F8_9SPHN</name>
<dbReference type="AlphaFoldDB" id="A0A7S8F5F8"/>
<accession>A0A7S8F5F8</accession>
<dbReference type="Pfam" id="PF09476">
    <property type="entry name" value="Pilus_CpaD"/>
    <property type="match status" value="1"/>
</dbReference>
<keyword evidence="2" id="KW-0732">Signal</keyword>
<dbReference type="EMBL" id="CP064654">
    <property type="protein sequence ID" value="QPC99343.1"/>
    <property type="molecule type" value="Genomic_DNA"/>
</dbReference>
<dbReference type="RefSeq" id="WP_200982634.1">
    <property type="nucleotide sequence ID" value="NZ_CP064654.1"/>
</dbReference>
<dbReference type="Proteomes" id="UP000594459">
    <property type="component" value="Chromosome"/>
</dbReference>
<dbReference type="InterPro" id="IPR019027">
    <property type="entry name" value="Pilus_biogenesis_CpaD-related"/>
</dbReference>
<feature type="signal peptide" evidence="2">
    <location>
        <begin position="1"/>
        <end position="23"/>
    </location>
</feature>
<keyword evidence="4" id="KW-1185">Reference proteome</keyword>
<dbReference type="PROSITE" id="PS51257">
    <property type="entry name" value="PROKAR_LIPOPROTEIN"/>
    <property type="match status" value="1"/>
</dbReference>
<dbReference type="KEGG" id="qso:IRL76_01840"/>
<proteinExistence type="predicted"/>
<feature type="chain" id="PRO_5032405964" evidence="2">
    <location>
        <begin position="24"/>
        <end position="215"/>
    </location>
</feature>
<feature type="region of interest" description="Disordered" evidence="1">
    <location>
        <begin position="190"/>
        <end position="215"/>
    </location>
</feature>
<organism evidence="3 4">
    <name type="scientific">Qipengyuania soli</name>
    <dbReference type="NCBI Taxonomy" id="2782568"/>
    <lineage>
        <taxon>Bacteria</taxon>
        <taxon>Pseudomonadati</taxon>
        <taxon>Pseudomonadota</taxon>
        <taxon>Alphaproteobacteria</taxon>
        <taxon>Sphingomonadales</taxon>
        <taxon>Erythrobacteraceae</taxon>
        <taxon>Qipengyuania</taxon>
    </lineage>
</organism>
<evidence type="ECO:0000313" key="3">
    <source>
        <dbReference type="EMBL" id="QPC99343.1"/>
    </source>
</evidence>
<evidence type="ECO:0000256" key="2">
    <source>
        <dbReference type="SAM" id="SignalP"/>
    </source>
</evidence>
<gene>
    <name evidence="3" type="ORF">IRL76_01840</name>
</gene>
<evidence type="ECO:0000313" key="4">
    <source>
        <dbReference type="Proteomes" id="UP000594459"/>
    </source>
</evidence>